<organism evidence="2 3">
    <name type="scientific">Phreatobacter stygius</name>
    <dbReference type="NCBI Taxonomy" id="1940610"/>
    <lineage>
        <taxon>Bacteria</taxon>
        <taxon>Pseudomonadati</taxon>
        <taxon>Pseudomonadota</taxon>
        <taxon>Alphaproteobacteria</taxon>
        <taxon>Hyphomicrobiales</taxon>
        <taxon>Phreatobacteraceae</taxon>
        <taxon>Phreatobacter</taxon>
    </lineage>
</organism>
<keyword evidence="3" id="KW-1185">Reference proteome</keyword>
<protein>
    <recommendedName>
        <fullName evidence="1">SnoaL-like domain-containing protein</fullName>
    </recommendedName>
</protein>
<evidence type="ECO:0000313" key="3">
    <source>
        <dbReference type="Proteomes" id="UP000298781"/>
    </source>
</evidence>
<dbReference type="Proteomes" id="UP000298781">
    <property type="component" value="Chromosome"/>
</dbReference>
<name>A0A4D7AY53_9HYPH</name>
<dbReference type="KEGG" id="pstg:E8M01_05100"/>
<dbReference type="PANTHER" id="PTHR41252:SF1">
    <property type="entry name" value="BLR2505 PROTEIN"/>
    <property type="match status" value="1"/>
</dbReference>
<dbReference type="InterPro" id="IPR037401">
    <property type="entry name" value="SnoaL-like"/>
</dbReference>
<dbReference type="SUPFAM" id="SSF54427">
    <property type="entry name" value="NTF2-like"/>
    <property type="match status" value="1"/>
</dbReference>
<evidence type="ECO:0000313" key="2">
    <source>
        <dbReference type="EMBL" id="QCI63668.1"/>
    </source>
</evidence>
<dbReference type="Pfam" id="PF12680">
    <property type="entry name" value="SnoaL_2"/>
    <property type="match status" value="1"/>
</dbReference>
<evidence type="ECO:0000259" key="1">
    <source>
        <dbReference type="Pfam" id="PF12680"/>
    </source>
</evidence>
<dbReference type="InterPro" id="IPR032710">
    <property type="entry name" value="NTF2-like_dom_sf"/>
</dbReference>
<gene>
    <name evidence="2" type="ORF">E8M01_05100</name>
</gene>
<dbReference type="AlphaFoldDB" id="A0A4D7AY53"/>
<proteinExistence type="predicted"/>
<dbReference type="EMBL" id="CP039690">
    <property type="protein sequence ID" value="QCI63668.1"/>
    <property type="molecule type" value="Genomic_DNA"/>
</dbReference>
<sequence length="173" mass="19243">MIRQPGQPRACEPAKRVAGASTWRDPVFVSSTGLGCCDRSNAMSRNTDTVKAAYEAFGRGDIAAILDKLADDVEWEHDWGGAQLRWYVSRRGRDNVAGFFQTLDDFDFLKFEPFAFLEDDGMVVSLVRLELRVKATGKGFKDLEAHLWTFGADGQVAKFRHLADTHQLAAVTA</sequence>
<dbReference type="OrthoDB" id="283154at2"/>
<accession>A0A4D7AY53</accession>
<dbReference type="PANTHER" id="PTHR41252">
    <property type="entry name" value="BLR2505 PROTEIN"/>
    <property type="match status" value="1"/>
</dbReference>
<feature type="domain" description="SnoaL-like" evidence="1">
    <location>
        <begin position="50"/>
        <end position="158"/>
    </location>
</feature>
<reference evidence="2 3" key="1">
    <citation type="submission" date="2019-04" db="EMBL/GenBank/DDBJ databases">
        <title>Phreatobacter aquaticus sp. nov.</title>
        <authorList>
            <person name="Choi A."/>
        </authorList>
    </citation>
    <scope>NUCLEOTIDE SEQUENCE [LARGE SCALE GENOMIC DNA]</scope>
    <source>
        <strain evidence="2 3">KCTC 52518</strain>
    </source>
</reference>
<dbReference type="Gene3D" id="3.10.450.50">
    <property type="match status" value="1"/>
</dbReference>